<name>A0ABU7W277_9BACL</name>
<proteinExistence type="predicted"/>
<dbReference type="Proteomes" id="UP001306950">
    <property type="component" value="Unassembled WGS sequence"/>
</dbReference>
<feature type="region of interest" description="Disordered" evidence="1">
    <location>
        <begin position="1"/>
        <end position="43"/>
    </location>
</feature>
<dbReference type="InterPro" id="IPR046221">
    <property type="entry name" value="DUF6254"/>
</dbReference>
<feature type="compositionally biased region" description="Basic and acidic residues" evidence="1">
    <location>
        <begin position="22"/>
        <end position="43"/>
    </location>
</feature>
<feature type="compositionally biased region" description="Basic and acidic residues" evidence="1">
    <location>
        <begin position="1"/>
        <end position="12"/>
    </location>
</feature>
<keyword evidence="3" id="KW-1185">Reference proteome</keyword>
<accession>A0ABU7W277</accession>
<protein>
    <submittedName>
        <fullName evidence="2">DUF6254 family protein</fullName>
    </submittedName>
</protein>
<evidence type="ECO:0000256" key="1">
    <source>
        <dbReference type="SAM" id="MobiDB-lite"/>
    </source>
</evidence>
<sequence length="43" mass="4993">MSQQQRRKEAAAKSRKQNQQPHHGEIKSLKELSREYDAENGKA</sequence>
<dbReference type="RefSeq" id="WP_331849376.1">
    <property type="nucleotide sequence ID" value="NZ_JAZHPZ010000027.1"/>
</dbReference>
<organism evidence="2 3">
    <name type="scientific">Paenibacillus haidiansis</name>
    <dbReference type="NCBI Taxonomy" id="1574488"/>
    <lineage>
        <taxon>Bacteria</taxon>
        <taxon>Bacillati</taxon>
        <taxon>Bacillota</taxon>
        <taxon>Bacilli</taxon>
        <taxon>Bacillales</taxon>
        <taxon>Paenibacillaceae</taxon>
        <taxon>Paenibacillus</taxon>
    </lineage>
</organism>
<dbReference type="Pfam" id="PF19767">
    <property type="entry name" value="DUF6254"/>
    <property type="match status" value="1"/>
</dbReference>
<comment type="caution">
    <text evidence="2">The sequence shown here is derived from an EMBL/GenBank/DDBJ whole genome shotgun (WGS) entry which is preliminary data.</text>
</comment>
<gene>
    <name evidence="2" type="ORF">V3851_26275</name>
</gene>
<reference evidence="2 3" key="1">
    <citation type="submission" date="2024-02" db="EMBL/GenBank/DDBJ databases">
        <title>A nitrogen-fixing paenibacillus bacterium.</title>
        <authorList>
            <person name="Zhang W.L."/>
            <person name="Chen S.F."/>
        </authorList>
    </citation>
    <scope>NUCLEOTIDE SEQUENCE [LARGE SCALE GENOMIC DNA]</scope>
    <source>
        <strain evidence="2 3">M1</strain>
    </source>
</reference>
<dbReference type="EMBL" id="JAZHPZ010000027">
    <property type="protein sequence ID" value="MEF2969284.1"/>
    <property type="molecule type" value="Genomic_DNA"/>
</dbReference>
<evidence type="ECO:0000313" key="3">
    <source>
        <dbReference type="Proteomes" id="UP001306950"/>
    </source>
</evidence>
<evidence type="ECO:0000313" key="2">
    <source>
        <dbReference type="EMBL" id="MEF2969284.1"/>
    </source>
</evidence>